<sequence length="76" mass="7910">MAAPGILPATTPRAPPACRLLRARHAAPRIQRVPLLSFSTPSGNIPASSYVQVPLARPVCPLPPSPPSPASCPRLV</sequence>
<dbReference type="Proteomes" id="UP000256964">
    <property type="component" value="Unassembled WGS sequence"/>
</dbReference>
<proteinExistence type="predicted"/>
<dbReference type="AlphaFoldDB" id="A0A371DTH2"/>
<gene>
    <name evidence="1" type="ORF">OH76DRAFT_1396149</name>
</gene>
<organism evidence="1 2">
    <name type="scientific">Lentinus brumalis</name>
    <dbReference type="NCBI Taxonomy" id="2498619"/>
    <lineage>
        <taxon>Eukaryota</taxon>
        <taxon>Fungi</taxon>
        <taxon>Dikarya</taxon>
        <taxon>Basidiomycota</taxon>
        <taxon>Agaricomycotina</taxon>
        <taxon>Agaricomycetes</taxon>
        <taxon>Polyporales</taxon>
        <taxon>Polyporaceae</taxon>
        <taxon>Lentinus</taxon>
    </lineage>
</organism>
<evidence type="ECO:0000313" key="1">
    <source>
        <dbReference type="EMBL" id="RDX55805.1"/>
    </source>
</evidence>
<reference evidence="1 2" key="1">
    <citation type="journal article" date="2018" name="Biotechnol. Biofuels">
        <title>Integrative visual omics of the white-rot fungus Polyporus brumalis exposes the biotechnological potential of its oxidative enzymes for delignifying raw plant biomass.</title>
        <authorList>
            <person name="Miyauchi S."/>
            <person name="Rancon A."/>
            <person name="Drula E."/>
            <person name="Hage H."/>
            <person name="Chaduli D."/>
            <person name="Favel A."/>
            <person name="Grisel S."/>
            <person name="Henrissat B."/>
            <person name="Herpoel-Gimbert I."/>
            <person name="Ruiz-Duenas F.J."/>
            <person name="Chevret D."/>
            <person name="Hainaut M."/>
            <person name="Lin J."/>
            <person name="Wang M."/>
            <person name="Pangilinan J."/>
            <person name="Lipzen A."/>
            <person name="Lesage-Meessen L."/>
            <person name="Navarro D."/>
            <person name="Riley R."/>
            <person name="Grigoriev I.V."/>
            <person name="Zhou S."/>
            <person name="Raouche S."/>
            <person name="Rosso M.N."/>
        </authorList>
    </citation>
    <scope>NUCLEOTIDE SEQUENCE [LARGE SCALE GENOMIC DNA]</scope>
    <source>
        <strain evidence="1 2">BRFM 1820</strain>
    </source>
</reference>
<keyword evidence="2" id="KW-1185">Reference proteome</keyword>
<name>A0A371DTH2_9APHY</name>
<dbReference type="EMBL" id="KZ857381">
    <property type="protein sequence ID" value="RDX55805.1"/>
    <property type="molecule type" value="Genomic_DNA"/>
</dbReference>
<protein>
    <submittedName>
        <fullName evidence="1">Uncharacterized protein</fullName>
    </submittedName>
</protein>
<evidence type="ECO:0000313" key="2">
    <source>
        <dbReference type="Proteomes" id="UP000256964"/>
    </source>
</evidence>
<accession>A0A371DTH2</accession>